<dbReference type="Proteomes" id="UP000092462">
    <property type="component" value="Unassembled WGS sequence"/>
</dbReference>
<evidence type="ECO:0000313" key="2">
    <source>
        <dbReference type="Proteomes" id="UP000092462"/>
    </source>
</evidence>
<dbReference type="AlphaFoldDB" id="A0A1B0GMC3"/>
<accession>A0A1B0GMC3</accession>
<proteinExistence type="predicted"/>
<keyword evidence="2" id="KW-1185">Reference proteome</keyword>
<dbReference type="VEuPathDB" id="VectorBase:PPAI002300"/>
<organism evidence="1 2">
    <name type="scientific">Phlebotomus papatasi</name>
    <name type="common">Sandfly</name>
    <dbReference type="NCBI Taxonomy" id="29031"/>
    <lineage>
        <taxon>Eukaryota</taxon>
        <taxon>Metazoa</taxon>
        <taxon>Ecdysozoa</taxon>
        <taxon>Arthropoda</taxon>
        <taxon>Hexapoda</taxon>
        <taxon>Insecta</taxon>
        <taxon>Pterygota</taxon>
        <taxon>Neoptera</taxon>
        <taxon>Endopterygota</taxon>
        <taxon>Diptera</taxon>
        <taxon>Nematocera</taxon>
        <taxon>Psychodoidea</taxon>
        <taxon>Psychodidae</taxon>
        <taxon>Phlebotomus</taxon>
        <taxon>Phlebotomus</taxon>
    </lineage>
</organism>
<dbReference type="EnsemblMetazoa" id="PPAI002300-RA">
    <property type="protein sequence ID" value="PPAI002300-PA"/>
    <property type="gene ID" value="PPAI002300"/>
</dbReference>
<reference evidence="1" key="1">
    <citation type="submission" date="2022-08" db="UniProtKB">
        <authorList>
            <consortium name="EnsemblMetazoa"/>
        </authorList>
    </citation>
    <scope>IDENTIFICATION</scope>
    <source>
        <strain evidence="1">Israel</strain>
    </source>
</reference>
<name>A0A1B0GMC3_PHLPP</name>
<protein>
    <submittedName>
        <fullName evidence="1">Uncharacterized protein</fullName>
    </submittedName>
</protein>
<sequence>MARKITQVLKDHFLVMILTIVACEVRDFAVKRILPRVLPSSAARYLEDKDRFNEDLDQKSDQNGVISSREYSAIVHQPISNYKKCLKIVKTIADILHMVYEVSREMLHPAEKLQL</sequence>
<dbReference type="EMBL" id="AJVK01024385">
    <property type="status" value="NOT_ANNOTATED_CDS"/>
    <property type="molecule type" value="Genomic_DNA"/>
</dbReference>
<evidence type="ECO:0000313" key="1">
    <source>
        <dbReference type="EnsemblMetazoa" id="PPAI002300-PA"/>
    </source>
</evidence>
<dbReference type="PROSITE" id="PS51257">
    <property type="entry name" value="PROKAR_LIPOPROTEIN"/>
    <property type="match status" value="1"/>
</dbReference>